<evidence type="ECO:0000313" key="2">
    <source>
        <dbReference type="EMBL" id="CAF1663020.1"/>
    </source>
</evidence>
<feature type="non-terminal residue" evidence="1">
    <location>
        <position position="1"/>
    </location>
</feature>
<protein>
    <submittedName>
        <fullName evidence="1">Uncharacterized protein</fullName>
    </submittedName>
</protein>
<dbReference type="AlphaFoldDB" id="A0A815XD91"/>
<dbReference type="EMBL" id="CAJNOI010004931">
    <property type="protein sequence ID" value="CAF1556040.1"/>
    <property type="molecule type" value="Genomic_DNA"/>
</dbReference>
<evidence type="ECO:0000313" key="1">
    <source>
        <dbReference type="EMBL" id="CAF1556040.1"/>
    </source>
</evidence>
<comment type="caution">
    <text evidence="1">The sequence shown here is derived from an EMBL/GenBank/DDBJ whole genome shotgun (WGS) entry which is preliminary data.</text>
</comment>
<sequence length="28" mass="3151">LQLSNKFGMLNDIDLDDNDDVQSPTIDD</sequence>
<organism evidence="1 4">
    <name type="scientific">Adineta steineri</name>
    <dbReference type="NCBI Taxonomy" id="433720"/>
    <lineage>
        <taxon>Eukaryota</taxon>
        <taxon>Metazoa</taxon>
        <taxon>Spiralia</taxon>
        <taxon>Gnathifera</taxon>
        <taxon>Rotifera</taxon>
        <taxon>Eurotatoria</taxon>
        <taxon>Bdelloidea</taxon>
        <taxon>Adinetida</taxon>
        <taxon>Adinetidae</taxon>
        <taxon>Adineta</taxon>
    </lineage>
</organism>
<evidence type="ECO:0000313" key="3">
    <source>
        <dbReference type="Proteomes" id="UP000663832"/>
    </source>
</evidence>
<gene>
    <name evidence="1" type="ORF">BJG266_LOCUS46594</name>
    <name evidence="2" type="ORF">QVE165_LOCUS63627</name>
</gene>
<keyword evidence="3" id="KW-1185">Reference proteome</keyword>
<reference evidence="1" key="1">
    <citation type="submission" date="2021-02" db="EMBL/GenBank/DDBJ databases">
        <authorList>
            <person name="Nowell W R."/>
        </authorList>
    </citation>
    <scope>NUCLEOTIDE SEQUENCE</scope>
</reference>
<proteinExistence type="predicted"/>
<name>A0A815XD91_9BILA</name>
<dbReference type="EMBL" id="CAJNOM010005331">
    <property type="protein sequence ID" value="CAF1663020.1"/>
    <property type="molecule type" value="Genomic_DNA"/>
</dbReference>
<dbReference type="Proteomes" id="UP000663832">
    <property type="component" value="Unassembled WGS sequence"/>
</dbReference>
<accession>A0A815XD91</accession>
<dbReference type="Proteomes" id="UP000663877">
    <property type="component" value="Unassembled WGS sequence"/>
</dbReference>
<evidence type="ECO:0000313" key="4">
    <source>
        <dbReference type="Proteomes" id="UP000663877"/>
    </source>
</evidence>